<dbReference type="PANTHER" id="PTHR43344">
    <property type="entry name" value="PHOSPHOSERINE PHOSPHATASE"/>
    <property type="match status" value="1"/>
</dbReference>
<dbReference type="InterPro" id="IPR036412">
    <property type="entry name" value="HAD-like_sf"/>
</dbReference>
<evidence type="ECO:0000313" key="15">
    <source>
        <dbReference type="Proteomes" id="UP001520878"/>
    </source>
</evidence>
<evidence type="ECO:0000256" key="2">
    <source>
        <dbReference type="ARBA" id="ARBA00005135"/>
    </source>
</evidence>
<evidence type="ECO:0000256" key="10">
    <source>
        <dbReference type="ARBA" id="ARBA00023299"/>
    </source>
</evidence>
<evidence type="ECO:0000256" key="5">
    <source>
        <dbReference type="ARBA" id="ARBA00015196"/>
    </source>
</evidence>
<dbReference type="InterPro" id="IPR023214">
    <property type="entry name" value="HAD_sf"/>
</dbReference>
<evidence type="ECO:0000256" key="12">
    <source>
        <dbReference type="ARBA" id="ARBA00048138"/>
    </source>
</evidence>
<dbReference type="PANTHER" id="PTHR43344:SF2">
    <property type="entry name" value="PHOSPHOSERINE PHOSPHATASE"/>
    <property type="match status" value="1"/>
</dbReference>
<dbReference type="Gene3D" id="3.40.50.1000">
    <property type="entry name" value="HAD superfamily/HAD-like"/>
    <property type="match status" value="1"/>
</dbReference>
<dbReference type="SFLD" id="SFLDG01136">
    <property type="entry name" value="C1.6:_Phosphoserine_Phosphatas"/>
    <property type="match status" value="1"/>
</dbReference>
<organism evidence="14 15">
    <name type="scientific">Fluctibacter halophilus</name>
    <dbReference type="NCBI Taxonomy" id="226011"/>
    <lineage>
        <taxon>Bacteria</taxon>
        <taxon>Pseudomonadati</taxon>
        <taxon>Pseudomonadota</taxon>
        <taxon>Gammaproteobacteria</taxon>
        <taxon>Alteromonadales</taxon>
        <taxon>Alteromonadaceae</taxon>
        <taxon>Fluctibacter</taxon>
    </lineage>
</organism>
<dbReference type="Pfam" id="PF00702">
    <property type="entry name" value="Hydrolase"/>
    <property type="match status" value="1"/>
</dbReference>
<dbReference type="InterPro" id="IPR004469">
    <property type="entry name" value="PSP"/>
</dbReference>
<accession>A0ABS8G2K7</accession>
<dbReference type="SFLD" id="SFLDF00029">
    <property type="entry name" value="phosphoserine_phosphatase"/>
    <property type="match status" value="1"/>
</dbReference>
<proteinExistence type="inferred from homology"/>
<name>A0ABS8G2K7_9ALTE</name>
<evidence type="ECO:0000256" key="6">
    <source>
        <dbReference type="ARBA" id="ARBA00022605"/>
    </source>
</evidence>
<keyword evidence="10" id="KW-0718">Serine biosynthesis</keyword>
<evidence type="ECO:0000256" key="3">
    <source>
        <dbReference type="ARBA" id="ARBA00009184"/>
    </source>
</evidence>
<dbReference type="NCBIfam" id="TIGR01488">
    <property type="entry name" value="HAD-SF-IB"/>
    <property type="match status" value="1"/>
</dbReference>
<evidence type="ECO:0000313" key="14">
    <source>
        <dbReference type="EMBL" id="MCC2614708.1"/>
    </source>
</evidence>
<comment type="catalytic activity">
    <reaction evidence="13">
        <text>O-phospho-D-serine + H2O = D-serine + phosphate</text>
        <dbReference type="Rhea" id="RHEA:24873"/>
        <dbReference type="ChEBI" id="CHEBI:15377"/>
        <dbReference type="ChEBI" id="CHEBI:35247"/>
        <dbReference type="ChEBI" id="CHEBI:43474"/>
        <dbReference type="ChEBI" id="CHEBI:58680"/>
        <dbReference type="EC" id="3.1.3.3"/>
    </reaction>
</comment>
<comment type="similarity">
    <text evidence="3">Belongs to the HAD-like hydrolase superfamily. SerB family.</text>
</comment>
<dbReference type="SFLD" id="SFLDS00003">
    <property type="entry name" value="Haloacid_Dehalogenase"/>
    <property type="match status" value="1"/>
</dbReference>
<evidence type="ECO:0000256" key="11">
    <source>
        <dbReference type="ARBA" id="ARBA00031693"/>
    </source>
</evidence>
<dbReference type="EC" id="3.1.3.3" evidence="4"/>
<dbReference type="SFLD" id="SFLDG01137">
    <property type="entry name" value="C1.6.1:_Phosphoserine_Phosphat"/>
    <property type="match status" value="1"/>
</dbReference>
<keyword evidence="15" id="KW-1185">Reference proteome</keyword>
<reference evidence="14 15" key="1">
    <citation type="submission" date="2021-10" db="EMBL/GenBank/DDBJ databases">
        <title>Draft genome of Aestuariibacter halophilus JC2043.</title>
        <authorList>
            <person name="Emsley S.A."/>
            <person name="Pfannmuller K.M."/>
            <person name="Ushijima B."/>
            <person name="Saw J.H."/>
            <person name="Videau P."/>
        </authorList>
    </citation>
    <scope>NUCLEOTIDE SEQUENCE [LARGE SCALE GENOMIC DNA]</scope>
    <source>
        <strain evidence="14 15">JC2043</strain>
    </source>
</reference>
<comment type="caution">
    <text evidence="14">The sequence shown here is derived from an EMBL/GenBank/DDBJ whole genome shotgun (WGS) entry which is preliminary data.</text>
</comment>
<comment type="cofactor">
    <cofactor evidence="1">
        <name>Mg(2+)</name>
        <dbReference type="ChEBI" id="CHEBI:18420"/>
    </cofactor>
</comment>
<dbReference type="NCBIfam" id="TIGR00338">
    <property type="entry name" value="serB"/>
    <property type="match status" value="1"/>
</dbReference>
<keyword evidence="7" id="KW-0479">Metal-binding</keyword>
<keyword evidence="9" id="KW-0460">Magnesium</keyword>
<dbReference type="SUPFAM" id="SSF56784">
    <property type="entry name" value="HAD-like"/>
    <property type="match status" value="1"/>
</dbReference>
<comment type="pathway">
    <text evidence="2">Amino-acid biosynthesis; L-serine biosynthesis; L-serine from 3-phospho-D-glycerate: step 3/3.</text>
</comment>
<evidence type="ECO:0000256" key="13">
    <source>
        <dbReference type="ARBA" id="ARBA00048523"/>
    </source>
</evidence>
<gene>
    <name evidence="14" type="primary">serB</name>
    <name evidence="14" type="ORF">LJ739_00450</name>
</gene>
<dbReference type="CDD" id="cd07500">
    <property type="entry name" value="HAD_PSP"/>
    <property type="match status" value="1"/>
</dbReference>
<dbReference type="GO" id="GO:0016787">
    <property type="term" value="F:hydrolase activity"/>
    <property type="evidence" value="ECO:0007669"/>
    <property type="project" value="UniProtKB-KW"/>
</dbReference>
<comment type="catalytic activity">
    <reaction evidence="12">
        <text>O-phospho-L-serine + H2O = L-serine + phosphate</text>
        <dbReference type="Rhea" id="RHEA:21208"/>
        <dbReference type="ChEBI" id="CHEBI:15377"/>
        <dbReference type="ChEBI" id="CHEBI:33384"/>
        <dbReference type="ChEBI" id="CHEBI:43474"/>
        <dbReference type="ChEBI" id="CHEBI:57524"/>
        <dbReference type="EC" id="3.1.3.3"/>
    </reaction>
</comment>
<dbReference type="InterPro" id="IPR050582">
    <property type="entry name" value="HAD-like_SerB"/>
</dbReference>
<dbReference type="EMBL" id="JAJEWP010000001">
    <property type="protein sequence ID" value="MCC2614708.1"/>
    <property type="molecule type" value="Genomic_DNA"/>
</dbReference>
<evidence type="ECO:0000256" key="1">
    <source>
        <dbReference type="ARBA" id="ARBA00001946"/>
    </source>
</evidence>
<evidence type="ECO:0000256" key="8">
    <source>
        <dbReference type="ARBA" id="ARBA00022801"/>
    </source>
</evidence>
<keyword evidence="8 14" id="KW-0378">Hydrolase</keyword>
<evidence type="ECO:0000256" key="7">
    <source>
        <dbReference type="ARBA" id="ARBA00022723"/>
    </source>
</evidence>
<keyword evidence="6" id="KW-0028">Amino-acid biosynthesis</keyword>
<evidence type="ECO:0000256" key="9">
    <source>
        <dbReference type="ARBA" id="ARBA00022842"/>
    </source>
</evidence>
<evidence type="ECO:0000256" key="4">
    <source>
        <dbReference type="ARBA" id="ARBA00012640"/>
    </source>
</evidence>
<protein>
    <recommendedName>
        <fullName evidence="5">Phosphoserine phosphatase</fullName>
        <ecNumber evidence="4">3.1.3.3</ecNumber>
    </recommendedName>
    <alternativeName>
        <fullName evidence="11">O-phosphoserine phosphohydrolase</fullName>
    </alternativeName>
</protein>
<dbReference type="Proteomes" id="UP001520878">
    <property type="component" value="Unassembled WGS sequence"/>
</dbReference>
<sequence length="338" mass="36080">MHSEQVYSSAELLSLCAAKPVYGVVDATLSLPLFNMQPLPPEQAYPSGWHLRVFAESLNGEKLQSVVNALGRKLGIERLHLVQPDIAPGQVLAMFPCQPPSEDIAAQLEQLAVQQQVELALLKSPPSLSRPGLLLMDMDSTVIGVECIDEIATLAGVGEQVSAVTEQAMQGNLAFSDSLRQRLACMQGASASILHTVRDGLPLMPGITHLLQTLKSRGWKLAIASGGFTYFADYLLLRLGLDAAVANTLEIENDRLTGNVVGDIVDATVKAETLTSLAASYGIESQQTVALGDGANDLQMMERAGLGVAYHAKPVVRQRADAGIRFANTAALLLLFNP</sequence>